<evidence type="ECO:0000256" key="4">
    <source>
        <dbReference type="ARBA" id="ARBA00022481"/>
    </source>
</evidence>
<dbReference type="AlphaFoldDB" id="A0A6J8DL77"/>
<evidence type="ECO:0000313" key="27">
    <source>
        <dbReference type="EMBL" id="CAC5408467.1"/>
    </source>
</evidence>
<evidence type="ECO:0000256" key="3">
    <source>
        <dbReference type="ARBA" id="ARBA00009183"/>
    </source>
</evidence>
<keyword evidence="6 26" id="KW-0285">Flavoprotein</keyword>
<evidence type="ECO:0000313" key="28">
    <source>
        <dbReference type="Proteomes" id="UP000507470"/>
    </source>
</evidence>
<evidence type="ECO:0000256" key="6">
    <source>
        <dbReference type="ARBA" id="ARBA00022630"/>
    </source>
</evidence>
<evidence type="ECO:0000256" key="15">
    <source>
        <dbReference type="ARBA" id="ARBA00045722"/>
    </source>
</evidence>
<dbReference type="InterPro" id="IPR000960">
    <property type="entry name" value="Flavin_mOase"/>
</dbReference>
<dbReference type="InterPro" id="IPR036188">
    <property type="entry name" value="FAD/NAD-bd_sf"/>
</dbReference>
<protein>
    <recommendedName>
        <fullName evidence="26">Flavin-containing monooxygenase</fullName>
        <ecNumber evidence="26">1.-.-.-</ecNumber>
    </recommendedName>
</protein>
<dbReference type="PRINTS" id="PR00370">
    <property type="entry name" value="FMOXYGENASE"/>
</dbReference>
<keyword evidence="10" id="KW-0521">NADP</keyword>
<evidence type="ECO:0000256" key="10">
    <source>
        <dbReference type="ARBA" id="ARBA00022857"/>
    </source>
</evidence>
<evidence type="ECO:0000256" key="18">
    <source>
        <dbReference type="ARBA" id="ARBA00047855"/>
    </source>
</evidence>
<keyword evidence="5" id="KW-0597">Phosphoprotein</keyword>
<keyword evidence="11" id="KW-1133">Transmembrane helix</keyword>
<dbReference type="Gene3D" id="3.50.50.60">
    <property type="entry name" value="FAD/NAD(P)-binding domain"/>
    <property type="match status" value="2"/>
</dbReference>
<dbReference type="FunFam" id="3.50.50.60:FF:000023">
    <property type="entry name" value="Dimethylaniline monooxygenase [N-oxide-forming]"/>
    <property type="match status" value="1"/>
</dbReference>
<accession>A0A6J8DL77</accession>
<comment type="catalytic activity">
    <reaction evidence="23">
        <text>heptan-4-one + NADPH + O2 + H(+) = propyl butanoate + NADP(+) + H2O</text>
        <dbReference type="Rhea" id="RHEA:54852"/>
        <dbReference type="ChEBI" id="CHEBI:15377"/>
        <dbReference type="ChEBI" id="CHEBI:15378"/>
        <dbReference type="ChEBI" id="CHEBI:15379"/>
        <dbReference type="ChEBI" id="CHEBI:57783"/>
        <dbReference type="ChEBI" id="CHEBI:58349"/>
        <dbReference type="ChEBI" id="CHEBI:89484"/>
        <dbReference type="ChEBI" id="CHEBI:89719"/>
    </reaction>
    <physiologicalReaction direction="left-to-right" evidence="23">
        <dbReference type="Rhea" id="RHEA:54853"/>
    </physiologicalReaction>
</comment>
<evidence type="ECO:0000256" key="13">
    <source>
        <dbReference type="ARBA" id="ARBA00023098"/>
    </source>
</evidence>
<evidence type="ECO:0000256" key="24">
    <source>
        <dbReference type="ARBA" id="ARBA00049443"/>
    </source>
</evidence>
<dbReference type="GO" id="GO:0004499">
    <property type="term" value="F:N,N-dimethylaniline monooxygenase activity"/>
    <property type="evidence" value="ECO:0007669"/>
    <property type="project" value="InterPro"/>
</dbReference>
<dbReference type="InterPro" id="IPR020946">
    <property type="entry name" value="Flavin_mOase-like"/>
</dbReference>
<dbReference type="InterPro" id="IPR050346">
    <property type="entry name" value="FMO-like"/>
</dbReference>
<evidence type="ECO:0000256" key="26">
    <source>
        <dbReference type="RuleBase" id="RU361177"/>
    </source>
</evidence>
<comment type="subcellular location">
    <subcellularLocation>
        <location evidence="2">Microsome membrane</location>
    </subcellularLocation>
</comment>
<name>A0A6J8DL77_MYTCO</name>
<dbReference type="Pfam" id="PF00743">
    <property type="entry name" value="FMO-like"/>
    <property type="match status" value="1"/>
</dbReference>
<dbReference type="EC" id="1.-.-.-" evidence="26"/>
<comment type="catalytic activity">
    <reaction evidence="20">
        <text>hexan-3-one + NADPH + O2 + H(+) = ethyl butanoate + NADP(+) + H2O</text>
        <dbReference type="Rhea" id="RHEA:54844"/>
        <dbReference type="ChEBI" id="CHEBI:15377"/>
        <dbReference type="ChEBI" id="CHEBI:15378"/>
        <dbReference type="ChEBI" id="CHEBI:15379"/>
        <dbReference type="ChEBI" id="CHEBI:57783"/>
        <dbReference type="ChEBI" id="CHEBI:58349"/>
        <dbReference type="ChEBI" id="CHEBI:88764"/>
        <dbReference type="ChEBI" id="CHEBI:89891"/>
    </reaction>
    <physiologicalReaction direction="left-to-right" evidence="20">
        <dbReference type="Rhea" id="RHEA:54845"/>
    </physiologicalReaction>
</comment>
<evidence type="ECO:0000256" key="19">
    <source>
        <dbReference type="ARBA" id="ARBA00047864"/>
    </source>
</evidence>
<evidence type="ECO:0000256" key="25">
    <source>
        <dbReference type="ARBA" id="ARBA00049475"/>
    </source>
</evidence>
<organism evidence="27 28">
    <name type="scientific">Mytilus coruscus</name>
    <name type="common">Sea mussel</name>
    <dbReference type="NCBI Taxonomy" id="42192"/>
    <lineage>
        <taxon>Eukaryota</taxon>
        <taxon>Metazoa</taxon>
        <taxon>Spiralia</taxon>
        <taxon>Lophotrochozoa</taxon>
        <taxon>Mollusca</taxon>
        <taxon>Bivalvia</taxon>
        <taxon>Autobranchia</taxon>
        <taxon>Pteriomorphia</taxon>
        <taxon>Mytilida</taxon>
        <taxon>Mytiloidea</taxon>
        <taxon>Mytilidae</taxon>
        <taxon>Mytilinae</taxon>
        <taxon>Mytilus</taxon>
    </lineage>
</organism>
<evidence type="ECO:0000256" key="21">
    <source>
        <dbReference type="ARBA" id="ARBA00048459"/>
    </source>
</evidence>
<gene>
    <name evidence="27" type="ORF">MCOR_41855</name>
</gene>
<comment type="catalytic activity">
    <reaction evidence="25">
        <text>octan-3-one + NADPH + O2 + H(+) = pentyl propanoate + NADP(+) + H2O</text>
        <dbReference type="Rhea" id="RHEA:54840"/>
        <dbReference type="ChEBI" id="CHEBI:15377"/>
        <dbReference type="ChEBI" id="CHEBI:15378"/>
        <dbReference type="ChEBI" id="CHEBI:15379"/>
        <dbReference type="ChEBI" id="CHEBI:57783"/>
        <dbReference type="ChEBI" id="CHEBI:58349"/>
        <dbReference type="ChEBI" id="CHEBI:80946"/>
        <dbReference type="ChEBI" id="CHEBI:87373"/>
    </reaction>
    <physiologicalReaction direction="left-to-right" evidence="25">
        <dbReference type="Rhea" id="RHEA:54841"/>
    </physiologicalReaction>
</comment>
<comment type="cofactor">
    <cofactor evidence="1 26">
        <name>FAD</name>
        <dbReference type="ChEBI" id="CHEBI:57692"/>
    </cofactor>
</comment>
<evidence type="ECO:0000256" key="23">
    <source>
        <dbReference type="ARBA" id="ARBA00048990"/>
    </source>
</evidence>
<evidence type="ECO:0000256" key="9">
    <source>
        <dbReference type="ARBA" id="ARBA00022848"/>
    </source>
</evidence>
<reference evidence="27 28" key="1">
    <citation type="submission" date="2020-06" db="EMBL/GenBank/DDBJ databases">
        <authorList>
            <person name="Li R."/>
            <person name="Bekaert M."/>
        </authorList>
    </citation>
    <scope>NUCLEOTIDE SEQUENCE [LARGE SCALE GENOMIC DNA]</scope>
    <source>
        <strain evidence="28">wild</strain>
    </source>
</reference>
<keyword evidence="14" id="KW-0472">Membrane</keyword>
<evidence type="ECO:0000256" key="1">
    <source>
        <dbReference type="ARBA" id="ARBA00001974"/>
    </source>
</evidence>
<evidence type="ECO:0000256" key="22">
    <source>
        <dbReference type="ARBA" id="ARBA00048989"/>
    </source>
</evidence>
<proteinExistence type="inferred from homology"/>
<evidence type="ECO:0000256" key="8">
    <source>
        <dbReference type="ARBA" id="ARBA00022827"/>
    </source>
</evidence>
<comment type="catalytic activity">
    <reaction evidence="18">
        <text>sulcatone + NADPH + O2 + H(+) = 4-methylpent-3-en-1-yl acetate + NADP(+) + H2O</text>
        <dbReference type="Rhea" id="RHEA:54864"/>
        <dbReference type="ChEBI" id="CHEBI:15377"/>
        <dbReference type="ChEBI" id="CHEBI:15378"/>
        <dbReference type="ChEBI" id="CHEBI:15379"/>
        <dbReference type="ChEBI" id="CHEBI:16310"/>
        <dbReference type="ChEBI" id="CHEBI:57783"/>
        <dbReference type="ChEBI" id="CHEBI:58349"/>
        <dbReference type="ChEBI" id="CHEBI:138373"/>
    </reaction>
    <physiologicalReaction direction="left-to-right" evidence="18">
        <dbReference type="Rhea" id="RHEA:54865"/>
    </physiologicalReaction>
</comment>
<evidence type="ECO:0000256" key="7">
    <source>
        <dbReference type="ARBA" id="ARBA00022692"/>
    </source>
</evidence>
<comment type="catalytic activity">
    <reaction evidence="24">
        <text>N,N-dimethylaniline + NADPH + O2 + H(+) = N,N-dimethylaniline N-oxide + NADP(+) + H2O</text>
        <dbReference type="Rhea" id="RHEA:24468"/>
        <dbReference type="ChEBI" id="CHEBI:15377"/>
        <dbReference type="ChEBI" id="CHEBI:15378"/>
        <dbReference type="ChEBI" id="CHEBI:15379"/>
        <dbReference type="ChEBI" id="CHEBI:16269"/>
        <dbReference type="ChEBI" id="CHEBI:17735"/>
        <dbReference type="ChEBI" id="CHEBI:57783"/>
        <dbReference type="ChEBI" id="CHEBI:58349"/>
        <dbReference type="EC" id="1.14.13.8"/>
    </reaction>
    <physiologicalReaction direction="left-to-right" evidence="24">
        <dbReference type="Rhea" id="RHEA:24469"/>
    </physiologicalReaction>
</comment>
<dbReference type="GO" id="GO:0006629">
    <property type="term" value="P:lipid metabolic process"/>
    <property type="evidence" value="ECO:0007669"/>
    <property type="project" value="UniProtKB-KW"/>
</dbReference>
<keyword evidence="12 26" id="KW-0560">Oxidoreductase</keyword>
<comment type="catalytic activity">
    <reaction evidence="21">
        <text>octan-3-one + NADPH + O2 + H(+) = ethyl hexanoate + NADP(+) + H2O</text>
        <dbReference type="Rhea" id="RHEA:54856"/>
        <dbReference type="ChEBI" id="CHEBI:15377"/>
        <dbReference type="ChEBI" id="CHEBI:15378"/>
        <dbReference type="ChEBI" id="CHEBI:15379"/>
        <dbReference type="ChEBI" id="CHEBI:57783"/>
        <dbReference type="ChEBI" id="CHEBI:58349"/>
        <dbReference type="ChEBI" id="CHEBI:80946"/>
        <dbReference type="ChEBI" id="CHEBI:86055"/>
    </reaction>
    <physiologicalReaction direction="left-to-right" evidence="21">
        <dbReference type="Rhea" id="RHEA:54857"/>
    </physiologicalReaction>
</comment>
<comment type="similarity">
    <text evidence="3 26">Belongs to the FMO family.</text>
</comment>
<comment type="catalytic activity">
    <reaction evidence="19">
        <text>NADPH + O2 + H(+) = H2O2 + NADP(+)</text>
        <dbReference type="Rhea" id="RHEA:11260"/>
        <dbReference type="ChEBI" id="CHEBI:15378"/>
        <dbReference type="ChEBI" id="CHEBI:15379"/>
        <dbReference type="ChEBI" id="CHEBI:16240"/>
        <dbReference type="ChEBI" id="CHEBI:57783"/>
        <dbReference type="ChEBI" id="CHEBI:58349"/>
        <dbReference type="EC" id="1.6.3.1"/>
    </reaction>
    <physiologicalReaction direction="left-to-right" evidence="19">
        <dbReference type="Rhea" id="RHEA:11261"/>
    </physiologicalReaction>
</comment>
<comment type="catalytic activity">
    <reaction evidence="17">
        <text>heptan-2-one + NADPH + O2 + H(+) = pentyl acetate + NADP(+) + H2O</text>
        <dbReference type="Rhea" id="RHEA:54836"/>
        <dbReference type="ChEBI" id="CHEBI:5672"/>
        <dbReference type="ChEBI" id="CHEBI:15377"/>
        <dbReference type="ChEBI" id="CHEBI:15378"/>
        <dbReference type="ChEBI" id="CHEBI:15379"/>
        <dbReference type="ChEBI" id="CHEBI:57783"/>
        <dbReference type="ChEBI" id="CHEBI:58349"/>
        <dbReference type="ChEBI" id="CHEBI:87362"/>
    </reaction>
    <physiologicalReaction direction="left-to-right" evidence="17">
        <dbReference type="Rhea" id="RHEA:54837"/>
    </physiologicalReaction>
</comment>
<dbReference type="PANTHER" id="PTHR23023">
    <property type="entry name" value="DIMETHYLANILINE MONOOXYGENASE"/>
    <property type="match status" value="1"/>
</dbReference>
<evidence type="ECO:0000256" key="11">
    <source>
        <dbReference type="ARBA" id="ARBA00022989"/>
    </source>
</evidence>
<dbReference type="GO" id="GO:0016174">
    <property type="term" value="F:NAD(P)H oxidase H2O2-forming activity"/>
    <property type="evidence" value="ECO:0007669"/>
    <property type="project" value="UniProtKB-EC"/>
</dbReference>
<evidence type="ECO:0000256" key="5">
    <source>
        <dbReference type="ARBA" id="ARBA00022553"/>
    </source>
</evidence>
<comment type="catalytic activity">
    <reaction evidence="16">
        <text>hexan-3-one + NADPH + O2 + H(+) = propyl propanoate + NADP(+) + H2O</text>
        <dbReference type="Rhea" id="RHEA:54848"/>
        <dbReference type="ChEBI" id="CHEBI:15377"/>
        <dbReference type="ChEBI" id="CHEBI:15378"/>
        <dbReference type="ChEBI" id="CHEBI:15379"/>
        <dbReference type="ChEBI" id="CHEBI:57783"/>
        <dbReference type="ChEBI" id="CHEBI:58349"/>
        <dbReference type="ChEBI" id="CHEBI:89828"/>
        <dbReference type="ChEBI" id="CHEBI:89891"/>
    </reaction>
    <physiologicalReaction direction="left-to-right" evidence="16">
        <dbReference type="Rhea" id="RHEA:54849"/>
    </physiologicalReaction>
</comment>
<sequence length="220" mass="25333">MLYTRRITFALKNVIGGPIIERLAQTKLEQRFDHSIYGLKPKHGILAQHPMVNDELPNRLASGTLKLKPNIKHFTESGVVFKDGTTEDDIDVVMFATGYVFGFPFLDESVVKVVQNKMELYKYIFPPNLKRQTLCIIGCVQPLGAIMPVSEMQSRLATRVFKEDVLLPSKEEMWKDIHEKVEAMRKRYIAGTRHTIQVDWIDYMDELAVLNKCLPDLCKY</sequence>
<keyword evidence="13" id="KW-0443">Lipid metabolism</keyword>
<keyword evidence="9" id="KW-0256">Endoplasmic reticulum</keyword>
<dbReference type="OrthoDB" id="66881at2759"/>
<keyword evidence="8 26" id="KW-0274">FAD</keyword>
<keyword evidence="7" id="KW-0812">Transmembrane</keyword>
<evidence type="ECO:0000256" key="14">
    <source>
        <dbReference type="ARBA" id="ARBA00023136"/>
    </source>
</evidence>
<evidence type="ECO:0000256" key="2">
    <source>
        <dbReference type="ARBA" id="ARBA00004524"/>
    </source>
</evidence>
<dbReference type="FunFam" id="3.50.50.60:FF:000161">
    <property type="entry name" value="Dimethylaniline monooxygenase [N-oxide-forming]"/>
    <property type="match status" value="1"/>
</dbReference>
<evidence type="ECO:0000256" key="17">
    <source>
        <dbReference type="ARBA" id="ARBA00047574"/>
    </source>
</evidence>
<evidence type="ECO:0000256" key="12">
    <source>
        <dbReference type="ARBA" id="ARBA00023002"/>
    </source>
</evidence>
<dbReference type="Proteomes" id="UP000507470">
    <property type="component" value="Unassembled WGS sequence"/>
</dbReference>
<evidence type="ECO:0000256" key="16">
    <source>
        <dbReference type="ARBA" id="ARBA00047426"/>
    </source>
</evidence>
<dbReference type="SUPFAM" id="SSF51905">
    <property type="entry name" value="FAD/NAD(P)-binding domain"/>
    <property type="match status" value="1"/>
</dbReference>
<keyword evidence="9" id="KW-0492">Microsome</keyword>
<evidence type="ECO:0000256" key="20">
    <source>
        <dbReference type="ARBA" id="ARBA00047977"/>
    </source>
</evidence>
<dbReference type="EMBL" id="CACVKT020007541">
    <property type="protein sequence ID" value="CAC5408467.1"/>
    <property type="molecule type" value="Genomic_DNA"/>
</dbReference>
<dbReference type="InterPro" id="IPR002257">
    <property type="entry name" value="Flavin_mOase_5"/>
</dbReference>
<keyword evidence="26" id="KW-0503">Monooxygenase</keyword>
<dbReference type="GO" id="GO:0050661">
    <property type="term" value="F:NADP binding"/>
    <property type="evidence" value="ECO:0007669"/>
    <property type="project" value="InterPro"/>
</dbReference>
<dbReference type="PRINTS" id="PR01125">
    <property type="entry name" value="FMOXYGENASE5"/>
</dbReference>
<dbReference type="GO" id="GO:0050660">
    <property type="term" value="F:flavin adenine dinucleotide binding"/>
    <property type="evidence" value="ECO:0007669"/>
    <property type="project" value="InterPro"/>
</dbReference>
<comment type="function">
    <text evidence="15">Acts as a Baeyer-Villiger monooxygenase on a broad range of substrates. Catalyzes the insertion of an oxygen atom into a carbon-carbon bond adjacent to a carbonyl, which converts ketones to esters. Active on diverse carbonyl compounds, whereas soft nucleophiles are mostly non- or poorly reactive. In contrast with other forms of FMO it is non- or poorly active on 'classical' substrates such as drugs, pesticides, and dietary components containing soft nucleophilic heteroatoms. Able to oxidize drug molecules bearing a carbonyl group on an aliphatic chain, such as nabumetone and pentoxifylline. Also, in the absence of substrates, shows slow but yet significant NADPH oxidase activity. Acts as a positive modulator of cholesterol biosynthesis as well as glucose homeostasis, promoting metabolic aging via pleiotropic effects.</text>
</comment>
<comment type="catalytic activity">
    <reaction evidence="22">
        <text>(2E)-geranial + NADPH + O2 + H(+) = (1E)-2,6-dimethylhepta-1,5-dien-1-yl formate + NADP(+) + H2O</text>
        <dbReference type="Rhea" id="RHEA:54860"/>
        <dbReference type="ChEBI" id="CHEBI:15377"/>
        <dbReference type="ChEBI" id="CHEBI:15378"/>
        <dbReference type="ChEBI" id="CHEBI:15379"/>
        <dbReference type="ChEBI" id="CHEBI:16980"/>
        <dbReference type="ChEBI" id="CHEBI:57783"/>
        <dbReference type="ChEBI" id="CHEBI:58349"/>
        <dbReference type="ChEBI" id="CHEBI:138375"/>
    </reaction>
    <physiologicalReaction direction="left-to-right" evidence="22">
        <dbReference type="Rhea" id="RHEA:54861"/>
    </physiologicalReaction>
</comment>
<keyword evidence="28" id="KW-1185">Reference proteome</keyword>
<keyword evidence="4" id="KW-0488">Methylation</keyword>